<proteinExistence type="predicted"/>
<reference evidence="2" key="1">
    <citation type="journal article" date="2022" name="Mol. Ecol. Resour.">
        <title>The genomes of chicory, endive, great burdock and yacon provide insights into Asteraceae palaeo-polyploidization history and plant inulin production.</title>
        <authorList>
            <person name="Fan W."/>
            <person name="Wang S."/>
            <person name="Wang H."/>
            <person name="Wang A."/>
            <person name="Jiang F."/>
            <person name="Liu H."/>
            <person name="Zhao H."/>
            <person name="Xu D."/>
            <person name="Zhang Y."/>
        </authorList>
    </citation>
    <scope>NUCLEOTIDE SEQUENCE [LARGE SCALE GENOMIC DNA]</scope>
    <source>
        <strain evidence="2">cv. Yunnan</strain>
    </source>
</reference>
<keyword evidence="2" id="KW-1185">Reference proteome</keyword>
<evidence type="ECO:0000313" key="1">
    <source>
        <dbReference type="EMBL" id="KAI3824895.1"/>
    </source>
</evidence>
<dbReference type="EMBL" id="CM042019">
    <property type="protein sequence ID" value="KAI3824895.1"/>
    <property type="molecule type" value="Genomic_DNA"/>
</dbReference>
<dbReference type="Proteomes" id="UP001056120">
    <property type="component" value="Linkage Group LG02"/>
</dbReference>
<reference evidence="1 2" key="2">
    <citation type="journal article" date="2022" name="Mol. Ecol. Resour.">
        <title>The genomes of chicory, endive, great burdock and yacon provide insights into Asteraceae paleo-polyploidization history and plant inulin production.</title>
        <authorList>
            <person name="Fan W."/>
            <person name="Wang S."/>
            <person name="Wang H."/>
            <person name="Wang A."/>
            <person name="Jiang F."/>
            <person name="Liu H."/>
            <person name="Zhao H."/>
            <person name="Xu D."/>
            <person name="Zhang Y."/>
        </authorList>
    </citation>
    <scope>NUCLEOTIDE SEQUENCE [LARGE SCALE GENOMIC DNA]</scope>
    <source>
        <strain evidence="2">cv. Yunnan</strain>
        <tissue evidence="1">Leaves</tissue>
    </source>
</reference>
<sequence>MLWSPSFDGACYSEEGSENGSLADKNLFVDNLVDLEEDDMEIGELQREGQEMPIPAYGTDIVEDRGDVGQDVGDLHVSSGGEKVVDSYVEVNGGAVDLRFTQMEEDKVNGGIGEFGNAESGEDKTKLAKLKKVEDALEMGSSAQLLEESVALKVGLHKMDRIDTRDLIQKLKPKWPMEGDGIFIFFRRLLKKRMRQLSFPG</sequence>
<name>A0ACB9JXX4_9ASTR</name>
<comment type="caution">
    <text evidence="1">The sequence shown here is derived from an EMBL/GenBank/DDBJ whole genome shotgun (WGS) entry which is preliminary data.</text>
</comment>
<protein>
    <submittedName>
        <fullName evidence="1">Uncharacterized protein</fullName>
    </submittedName>
</protein>
<accession>A0ACB9JXX4</accession>
<evidence type="ECO:0000313" key="2">
    <source>
        <dbReference type="Proteomes" id="UP001056120"/>
    </source>
</evidence>
<organism evidence="1 2">
    <name type="scientific">Smallanthus sonchifolius</name>
    <dbReference type="NCBI Taxonomy" id="185202"/>
    <lineage>
        <taxon>Eukaryota</taxon>
        <taxon>Viridiplantae</taxon>
        <taxon>Streptophyta</taxon>
        <taxon>Embryophyta</taxon>
        <taxon>Tracheophyta</taxon>
        <taxon>Spermatophyta</taxon>
        <taxon>Magnoliopsida</taxon>
        <taxon>eudicotyledons</taxon>
        <taxon>Gunneridae</taxon>
        <taxon>Pentapetalae</taxon>
        <taxon>asterids</taxon>
        <taxon>campanulids</taxon>
        <taxon>Asterales</taxon>
        <taxon>Asteraceae</taxon>
        <taxon>Asteroideae</taxon>
        <taxon>Heliantheae alliance</taxon>
        <taxon>Millerieae</taxon>
        <taxon>Smallanthus</taxon>
    </lineage>
</organism>
<gene>
    <name evidence="1" type="ORF">L1987_06368</name>
</gene>